<accession>A0A8J4S0C1</accession>
<dbReference type="Proteomes" id="UP000737018">
    <property type="component" value="Unassembled WGS sequence"/>
</dbReference>
<dbReference type="AlphaFoldDB" id="A0A8J4S0C1"/>
<proteinExistence type="predicted"/>
<comment type="caution">
    <text evidence="1">The sequence shown here is derived from an EMBL/GenBank/DDBJ whole genome shotgun (WGS) entry which is preliminary data.</text>
</comment>
<gene>
    <name evidence="1" type="ORF">CMV_001114</name>
</gene>
<evidence type="ECO:0000313" key="2">
    <source>
        <dbReference type="Proteomes" id="UP000737018"/>
    </source>
</evidence>
<keyword evidence="2" id="KW-1185">Reference proteome</keyword>
<reference evidence="1" key="1">
    <citation type="submission" date="2020-03" db="EMBL/GenBank/DDBJ databases">
        <title>Castanea mollissima Vanexum genome sequencing.</title>
        <authorList>
            <person name="Staton M."/>
        </authorList>
    </citation>
    <scope>NUCLEOTIDE SEQUENCE</scope>
    <source>
        <tissue evidence="1">Leaf</tissue>
    </source>
</reference>
<evidence type="ECO:0000313" key="1">
    <source>
        <dbReference type="EMBL" id="KAF3975635.1"/>
    </source>
</evidence>
<name>A0A8J4S0C1_9ROSI</name>
<dbReference type="EMBL" id="JRKL02000066">
    <property type="protein sequence ID" value="KAF3975635.1"/>
    <property type="molecule type" value="Genomic_DNA"/>
</dbReference>
<sequence>MSQIIGKIPYRNSELIHSEKILKNFSVIQVNFSMDMERFKAGSCSNLLALQFSNNLVELNLASFQADSQFDLNARKGL</sequence>
<protein>
    <submittedName>
        <fullName evidence="1">Uncharacterized protein</fullName>
    </submittedName>
</protein>
<organism evidence="1 2">
    <name type="scientific">Castanea mollissima</name>
    <name type="common">Chinese chestnut</name>
    <dbReference type="NCBI Taxonomy" id="60419"/>
    <lineage>
        <taxon>Eukaryota</taxon>
        <taxon>Viridiplantae</taxon>
        <taxon>Streptophyta</taxon>
        <taxon>Embryophyta</taxon>
        <taxon>Tracheophyta</taxon>
        <taxon>Spermatophyta</taxon>
        <taxon>Magnoliopsida</taxon>
        <taxon>eudicotyledons</taxon>
        <taxon>Gunneridae</taxon>
        <taxon>Pentapetalae</taxon>
        <taxon>rosids</taxon>
        <taxon>fabids</taxon>
        <taxon>Fagales</taxon>
        <taxon>Fagaceae</taxon>
        <taxon>Castanea</taxon>
    </lineage>
</organism>